<dbReference type="Proteomes" id="UP000521676">
    <property type="component" value="Unassembled WGS sequence"/>
</dbReference>
<evidence type="ECO:0000313" key="2">
    <source>
        <dbReference type="EMBL" id="NWJ46188.1"/>
    </source>
</evidence>
<proteinExistence type="predicted"/>
<feature type="domain" description="AMP-dependent synthetase/ligase" evidence="1">
    <location>
        <begin position="11"/>
        <end position="377"/>
    </location>
</feature>
<dbReference type="SUPFAM" id="SSF56801">
    <property type="entry name" value="Acetyl-CoA synthetase-like"/>
    <property type="match status" value="1"/>
</dbReference>
<reference evidence="2 4" key="1">
    <citation type="submission" date="2020-06" db="EMBL/GenBank/DDBJ databases">
        <title>Anoxygenic phototrophic Chloroflexota member uses a Type I reaction center.</title>
        <authorList>
            <person name="Tsuji J.M."/>
            <person name="Shaw N.A."/>
            <person name="Nagashima S."/>
            <person name="Venkiteswaran J."/>
            <person name="Schiff S.L."/>
            <person name="Hanada S."/>
            <person name="Tank M."/>
            <person name="Neufeld J.D."/>
        </authorList>
    </citation>
    <scope>NUCLEOTIDE SEQUENCE [LARGE SCALE GENOMIC DNA]</scope>
    <source>
        <strain evidence="2">L227-S17</strain>
    </source>
</reference>
<dbReference type="GO" id="GO:0006631">
    <property type="term" value="P:fatty acid metabolic process"/>
    <property type="evidence" value="ECO:0007669"/>
    <property type="project" value="TreeGrafter"/>
</dbReference>
<reference evidence="3" key="2">
    <citation type="journal article" date="2024" name="Nature">
        <title>Anoxygenic phototroph of the Chloroflexota uses a type I reaction centre.</title>
        <authorList>
            <person name="Tsuji J.M."/>
            <person name="Shaw N.A."/>
            <person name="Nagashima S."/>
            <person name="Venkiteswaran J.J."/>
            <person name="Schiff S.L."/>
            <person name="Watanabe T."/>
            <person name="Fukui M."/>
            <person name="Hanada S."/>
            <person name="Tank M."/>
            <person name="Neufeld J.D."/>
        </authorList>
    </citation>
    <scope>NUCLEOTIDE SEQUENCE</scope>
    <source>
        <strain evidence="3">L227-S17</strain>
    </source>
</reference>
<dbReference type="Gene3D" id="3.40.50.12780">
    <property type="entry name" value="N-terminal domain of ligase-like"/>
    <property type="match status" value="1"/>
</dbReference>
<organism evidence="2 4">
    <name type="scientific">Candidatus Chlorohelix allophototropha</name>
    <dbReference type="NCBI Taxonomy" id="3003348"/>
    <lineage>
        <taxon>Bacteria</taxon>
        <taxon>Bacillati</taxon>
        <taxon>Chloroflexota</taxon>
        <taxon>Chloroflexia</taxon>
        <taxon>Candidatus Chloroheliales</taxon>
        <taxon>Candidatus Chloroheliaceae</taxon>
        <taxon>Candidatus Chlorohelix</taxon>
    </lineage>
</organism>
<dbReference type="Proteomes" id="UP001431572">
    <property type="component" value="Chromosome 1"/>
</dbReference>
<sequence length="524" mass="58779">MQTLSSFLMNRVERYSARPALLTGQGAKVEQWSYQELLDKVRIIANWLTEQGVKNRDRVIIWAPNSPWWVATYFACHQVGAILVPIDIRSSKDFVNKVLAHSEATLAILSTQTQESWNANIPSTLLEALEKLPDTGKPLPQCPTQADDIALLMFTSGTTGDPKGVILTHRNVLSNVEATNGIVPFLPNYRLMSLLPLSHMLEQTLGLLQPLYQGASVYYPASLQPNTLFSAMQQQHITIIILVPQVLQLFMDGMEREVKKQGRQKIWQRMLAIAKFLPLKARRLVFKTVHKRLGGHLRYFVAGGAYLDPGLARKWNLLGIQVLQGYGLTEAAPIVTGTPLYQKDPTSVGKVLPGIEIKFNEDSEILLRGANITGGYWHNEKATGDAFEEGWFRTGDLGYLDKDGYLYLRGRKKDMIVLSNGKNVYPEDVEHALKQVPGIKEAVVVAYPEKPEPQVHAVLICEPETGNPAALVKEANKMLAPYQYIKGFTVWHEPEFPQTHTLKIKKREVIKELEALKNAPMNIT</sequence>
<name>A0A8T7LW04_9CHLR</name>
<dbReference type="Gene3D" id="3.30.300.30">
    <property type="match status" value="1"/>
</dbReference>
<dbReference type="Pfam" id="PF00501">
    <property type="entry name" value="AMP-binding"/>
    <property type="match status" value="1"/>
</dbReference>
<dbReference type="InterPro" id="IPR045851">
    <property type="entry name" value="AMP-bd_C_sf"/>
</dbReference>
<evidence type="ECO:0000259" key="1">
    <source>
        <dbReference type="Pfam" id="PF00501"/>
    </source>
</evidence>
<evidence type="ECO:0000313" key="3">
    <source>
        <dbReference type="EMBL" id="WJW65565.1"/>
    </source>
</evidence>
<dbReference type="AlphaFoldDB" id="A0A8T7LW04"/>
<dbReference type="InterPro" id="IPR020845">
    <property type="entry name" value="AMP-binding_CS"/>
</dbReference>
<dbReference type="InterPro" id="IPR000873">
    <property type="entry name" value="AMP-dep_synth/lig_dom"/>
</dbReference>
<dbReference type="PANTHER" id="PTHR43201">
    <property type="entry name" value="ACYL-COA SYNTHETASE"/>
    <property type="match status" value="1"/>
</dbReference>
<dbReference type="EMBL" id="CP128399">
    <property type="protein sequence ID" value="WJW65565.1"/>
    <property type="molecule type" value="Genomic_DNA"/>
</dbReference>
<protein>
    <submittedName>
        <fullName evidence="2">AMP-binding protein</fullName>
    </submittedName>
</protein>
<dbReference type="RefSeq" id="WP_341467449.1">
    <property type="nucleotide sequence ID" value="NZ_CP128399.1"/>
</dbReference>
<dbReference type="GO" id="GO:0031956">
    <property type="term" value="F:medium-chain fatty acid-CoA ligase activity"/>
    <property type="evidence" value="ECO:0007669"/>
    <property type="project" value="TreeGrafter"/>
</dbReference>
<accession>A0A8T7LW04</accession>
<dbReference type="EMBL" id="JACATZ010000001">
    <property type="protein sequence ID" value="NWJ46188.1"/>
    <property type="molecule type" value="Genomic_DNA"/>
</dbReference>
<dbReference type="PROSITE" id="PS00455">
    <property type="entry name" value="AMP_BINDING"/>
    <property type="match status" value="1"/>
</dbReference>
<dbReference type="PANTHER" id="PTHR43201:SF32">
    <property type="entry name" value="2-SUCCINYLBENZOATE--COA LIGASE, CHLOROPLASTIC_PEROXISOMAL"/>
    <property type="match status" value="1"/>
</dbReference>
<evidence type="ECO:0000313" key="5">
    <source>
        <dbReference type="Proteomes" id="UP001431572"/>
    </source>
</evidence>
<dbReference type="InterPro" id="IPR042099">
    <property type="entry name" value="ANL_N_sf"/>
</dbReference>
<gene>
    <name evidence="2" type="ORF">HXX08_09940</name>
    <name evidence="3" type="ORF">OZ401_001332</name>
</gene>
<evidence type="ECO:0000313" key="4">
    <source>
        <dbReference type="Proteomes" id="UP000521676"/>
    </source>
</evidence>
<keyword evidence="5" id="KW-1185">Reference proteome</keyword>